<evidence type="ECO:0000256" key="1">
    <source>
        <dbReference type="SAM" id="SignalP"/>
    </source>
</evidence>
<feature type="chain" id="PRO_5036489403" description="Secreted protein" evidence="1">
    <location>
        <begin position="17"/>
        <end position="232"/>
    </location>
</feature>
<dbReference type="Proteomes" id="UP000887013">
    <property type="component" value="Unassembled WGS sequence"/>
</dbReference>
<name>A0A8X6TU80_NEPPI</name>
<comment type="caution">
    <text evidence="2">The sequence shown here is derived from an EMBL/GenBank/DDBJ whole genome shotgun (WGS) entry which is preliminary data.</text>
</comment>
<evidence type="ECO:0000313" key="2">
    <source>
        <dbReference type="EMBL" id="GFT50631.1"/>
    </source>
</evidence>
<gene>
    <name evidence="2" type="primary">AVEN_184515_1</name>
    <name evidence="2" type="ORF">NPIL_222571</name>
</gene>
<reference evidence="2" key="1">
    <citation type="submission" date="2020-08" db="EMBL/GenBank/DDBJ databases">
        <title>Multicomponent nature underlies the extraordinary mechanical properties of spider dragline silk.</title>
        <authorList>
            <person name="Kono N."/>
            <person name="Nakamura H."/>
            <person name="Mori M."/>
            <person name="Yoshida Y."/>
            <person name="Ohtoshi R."/>
            <person name="Malay A.D."/>
            <person name="Moran D.A.P."/>
            <person name="Tomita M."/>
            <person name="Numata K."/>
            <person name="Arakawa K."/>
        </authorList>
    </citation>
    <scope>NUCLEOTIDE SEQUENCE</scope>
</reference>
<dbReference type="AlphaFoldDB" id="A0A8X6TU80"/>
<protein>
    <recommendedName>
        <fullName evidence="4">Secreted protein</fullName>
    </recommendedName>
</protein>
<keyword evidence="1" id="KW-0732">Signal</keyword>
<evidence type="ECO:0000313" key="3">
    <source>
        <dbReference type="Proteomes" id="UP000887013"/>
    </source>
</evidence>
<dbReference type="OrthoDB" id="6420019at2759"/>
<dbReference type="EMBL" id="BMAW01065473">
    <property type="protein sequence ID" value="GFT50631.1"/>
    <property type="molecule type" value="Genomic_DNA"/>
</dbReference>
<organism evidence="2 3">
    <name type="scientific">Nephila pilipes</name>
    <name type="common">Giant wood spider</name>
    <name type="synonym">Nephila maculata</name>
    <dbReference type="NCBI Taxonomy" id="299642"/>
    <lineage>
        <taxon>Eukaryota</taxon>
        <taxon>Metazoa</taxon>
        <taxon>Ecdysozoa</taxon>
        <taxon>Arthropoda</taxon>
        <taxon>Chelicerata</taxon>
        <taxon>Arachnida</taxon>
        <taxon>Araneae</taxon>
        <taxon>Araneomorphae</taxon>
        <taxon>Entelegynae</taxon>
        <taxon>Araneoidea</taxon>
        <taxon>Nephilidae</taxon>
        <taxon>Nephila</taxon>
    </lineage>
</organism>
<accession>A0A8X6TU80</accession>
<feature type="signal peptide" evidence="1">
    <location>
        <begin position="1"/>
        <end position="16"/>
    </location>
</feature>
<evidence type="ECO:0008006" key="4">
    <source>
        <dbReference type="Google" id="ProtNLM"/>
    </source>
</evidence>
<sequence length="232" mass="27149">MLVYILILLGAWEGLTEKTDTCDVPSYVLCTPSVDERNRFPSNEDELNKFCPQFIQYQYCLRTYAEQCGEDSVNIHKFSFEFQQKIIDLSKELCEKDSALHSTVVEHIGCLYNVTEYYSGDCYNNTRNKLGKIIEYIEKLEEGNLAANGYEHELWQSVDCLFEAHLMACFLGETHEKCGLATKELILQLLDRIEYFQQYCPSTQHEDIQKLMKVMELDVEEEKSLKEFIYME</sequence>
<keyword evidence="3" id="KW-1185">Reference proteome</keyword>
<proteinExistence type="predicted"/>